<dbReference type="PANTHER" id="PTHR40518:SF1">
    <property type="entry name" value="ACETOACETATE DECARBOXYLASE"/>
    <property type="match status" value="1"/>
</dbReference>
<dbReference type="AlphaFoldDB" id="A0A0C9VB96"/>
<protein>
    <recommendedName>
        <fullName evidence="3">Acetoacetate decarboxylase</fullName>
    </recommendedName>
</protein>
<dbReference type="SUPFAM" id="SSF160104">
    <property type="entry name" value="Acetoacetate decarboxylase-like"/>
    <property type="match status" value="1"/>
</dbReference>
<dbReference type="PANTHER" id="PTHR40518">
    <property type="entry name" value="ACETOACETATE DECARBOXYLASE"/>
    <property type="match status" value="1"/>
</dbReference>
<dbReference type="OrthoDB" id="9970474at2759"/>
<proteinExistence type="predicted"/>
<sequence length="276" mass="30394">MASSSNPPHPPLVPPPWRIAGEVYLIAVSGSINNHSPAFYSPMEAESDFASEEKSGKFRGGAAGGSVMIVRYTSSSVGPYDELAYIPGKFDTPDGKKHWRTTNIYVSSEDSVYNGRLHWNIPKHLAIFSFTPLSEKSKTIRIEVSMPSLVASSTKNPPFFMALCTPFRYMPSFPFNTKYIPFFDVMFTQPPLPGSPSSYSEVGTKEWKTITADLKGKATFTRVRPAGGEGLEEGELADGIHFPKIKPLFGIHLKGMDMELLAAIETTNDKNEGFKL</sequence>
<name>A0A0C9VB96_SPHS4</name>
<gene>
    <name evidence="1" type="ORF">M422DRAFT_51986</name>
</gene>
<keyword evidence="2" id="KW-1185">Reference proteome</keyword>
<accession>A0A0C9VB96</accession>
<reference evidence="1 2" key="1">
    <citation type="submission" date="2014-06" db="EMBL/GenBank/DDBJ databases">
        <title>Evolutionary Origins and Diversification of the Mycorrhizal Mutualists.</title>
        <authorList>
            <consortium name="DOE Joint Genome Institute"/>
            <consortium name="Mycorrhizal Genomics Consortium"/>
            <person name="Kohler A."/>
            <person name="Kuo A."/>
            <person name="Nagy L.G."/>
            <person name="Floudas D."/>
            <person name="Copeland A."/>
            <person name="Barry K.W."/>
            <person name="Cichocki N."/>
            <person name="Veneault-Fourrey C."/>
            <person name="LaButti K."/>
            <person name="Lindquist E.A."/>
            <person name="Lipzen A."/>
            <person name="Lundell T."/>
            <person name="Morin E."/>
            <person name="Murat C."/>
            <person name="Riley R."/>
            <person name="Ohm R."/>
            <person name="Sun H."/>
            <person name="Tunlid A."/>
            <person name="Henrissat B."/>
            <person name="Grigoriev I.V."/>
            <person name="Hibbett D.S."/>
            <person name="Martin F."/>
        </authorList>
    </citation>
    <scope>NUCLEOTIDE SEQUENCE [LARGE SCALE GENOMIC DNA]</scope>
    <source>
        <strain evidence="1 2">SS14</strain>
    </source>
</reference>
<dbReference type="HOGENOM" id="CLU_050866_2_0_1"/>
<dbReference type="EMBL" id="KN837198">
    <property type="protein sequence ID" value="KIJ34581.1"/>
    <property type="molecule type" value="Genomic_DNA"/>
</dbReference>
<dbReference type="Proteomes" id="UP000054279">
    <property type="component" value="Unassembled WGS sequence"/>
</dbReference>
<evidence type="ECO:0000313" key="2">
    <source>
        <dbReference type="Proteomes" id="UP000054279"/>
    </source>
</evidence>
<dbReference type="InterPro" id="IPR023375">
    <property type="entry name" value="ADC_dom_sf"/>
</dbReference>
<evidence type="ECO:0000313" key="1">
    <source>
        <dbReference type="EMBL" id="KIJ34581.1"/>
    </source>
</evidence>
<evidence type="ECO:0008006" key="3">
    <source>
        <dbReference type="Google" id="ProtNLM"/>
    </source>
</evidence>
<dbReference type="Gene3D" id="2.40.400.10">
    <property type="entry name" value="Acetoacetate decarboxylase-like"/>
    <property type="match status" value="1"/>
</dbReference>
<organism evidence="1 2">
    <name type="scientific">Sphaerobolus stellatus (strain SS14)</name>
    <dbReference type="NCBI Taxonomy" id="990650"/>
    <lineage>
        <taxon>Eukaryota</taxon>
        <taxon>Fungi</taxon>
        <taxon>Dikarya</taxon>
        <taxon>Basidiomycota</taxon>
        <taxon>Agaricomycotina</taxon>
        <taxon>Agaricomycetes</taxon>
        <taxon>Phallomycetidae</taxon>
        <taxon>Geastrales</taxon>
        <taxon>Sphaerobolaceae</taxon>
        <taxon>Sphaerobolus</taxon>
    </lineage>
</organism>